<dbReference type="GO" id="GO:0071555">
    <property type="term" value="P:cell wall organization"/>
    <property type="evidence" value="ECO:0007669"/>
    <property type="project" value="UniProtKB-KW"/>
</dbReference>
<dbReference type="EMBL" id="RSCD01000001">
    <property type="protein sequence ID" value="RSH95067.1"/>
    <property type="molecule type" value="Genomic_DNA"/>
</dbReference>
<dbReference type="PANTHER" id="PTHR43123">
    <property type="entry name" value="POLYSACCHARIDE DEACETYLASE-RELATED"/>
    <property type="match status" value="1"/>
</dbReference>
<dbReference type="SUPFAM" id="SSF88713">
    <property type="entry name" value="Glycoside hydrolase/deacetylase"/>
    <property type="match status" value="1"/>
</dbReference>
<organism evidence="10 11">
    <name type="scientific">Saitozyma podzolica</name>
    <dbReference type="NCBI Taxonomy" id="1890683"/>
    <lineage>
        <taxon>Eukaryota</taxon>
        <taxon>Fungi</taxon>
        <taxon>Dikarya</taxon>
        <taxon>Basidiomycota</taxon>
        <taxon>Agaricomycotina</taxon>
        <taxon>Tremellomycetes</taxon>
        <taxon>Tremellales</taxon>
        <taxon>Trimorphomycetaceae</taxon>
        <taxon>Saitozyma</taxon>
    </lineage>
</organism>
<dbReference type="GO" id="GO:0016810">
    <property type="term" value="F:hydrolase activity, acting on carbon-nitrogen (but not peptide) bonds"/>
    <property type="evidence" value="ECO:0007669"/>
    <property type="project" value="InterPro"/>
</dbReference>
<keyword evidence="11" id="KW-1185">Reference proteome</keyword>
<evidence type="ECO:0000313" key="10">
    <source>
        <dbReference type="EMBL" id="RSH95067.1"/>
    </source>
</evidence>
<sequence>MTYSYPSQNLDDLEPQDWPGYEGDWPNPQWPGGAKVCVSFVIHAEAGAESHETNGDAYPEAWLNETVFARYGTLPHNAGTNSSSVYEYETCRGFWNVLDVFDRYSLPASLFVCGRSAEVFPTYITEAESRGWELVSENYRFLDYFALDPSVELEHATKAIEAISKASARGTIPTSYYMSRPSPISESVAVEAWKTKGVELGYSNCAYGDDLPYYGLKNGILYVPMSLDCNDQSRGHDLRLDRVKAMPEPSLTPRPPSSLAEFISAPGFSSGVDFYDHISSAFDCLYKEGLEGSPKMMTIALHPRIISRPGRLAYLIKLIEHIKKHEGVWIPTRSQIAEHWKEAHPRK</sequence>
<keyword evidence="6" id="KW-0449">Lipoprotein</keyword>
<feature type="domain" description="NodB homology" evidence="9">
    <location>
        <begin position="80"/>
        <end position="331"/>
    </location>
</feature>
<keyword evidence="5" id="KW-0325">Glycoprotein</keyword>
<dbReference type="InterPro" id="IPR002509">
    <property type="entry name" value="NODB_dom"/>
</dbReference>
<keyword evidence="7" id="KW-0961">Cell wall biogenesis/degradation</keyword>
<dbReference type="PROSITE" id="PS51677">
    <property type="entry name" value="NODB"/>
    <property type="match status" value="1"/>
</dbReference>
<dbReference type="PANTHER" id="PTHR43123:SF4">
    <property type="entry name" value="POLYSACCHARIDE DEACETYLASE"/>
    <property type="match status" value="1"/>
</dbReference>
<name>A0A427YVE6_9TREE</name>
<dbReference type="Proteomes" id="UP000279259">
    <property type="component" value="Unassembled WGS sequence"/>
</dbReference>
<proteinExistence type="predicted"/>
<gene>
    <name evidence="10" type="ORF">EHS25_000153</name>
</gene>
<comment type="caution">
    <text evidence="10">The sequence shown here is derived from an EMBL/GenBank/DDBJ whole genome shotgun (WGS) entry which is preliminary data.</text>
</comment>
<evidence type="ECO:0000259" key="9">
    <source>
        <dbReference type="PROSITE" id="PS51677"/>
    </source>
</evidence>
<dbReference type="Pfam" id="PF01522">
    <property type="entry name" value="Polysacc_deac_1"/>
    <property type="match status" value="1"/>
</dbReference>
<evidence type="ECO:0000256" key="6">
    <source>
        <dbReference type="ARBA" id="ARBA00023288"/>
    </source>
</evidence>
<evidence type="ECO:0000256" key="8">
    <source>
        <dbReference type="SAM" id="MobiDB-lite"/>
    </source>
</evidence>
<comment type="subcellular location">
    <subcellularLocation>
        <location evidence="1">Cell membrane</location>
        <topology evidence="1">Lipid-anchor</topology>
        <topology evidence="1">GPI-anchor</topology>
    </subcellularLocation>
</comment>
<keyword evidence="2" id="KW-1003">Cell membrane</keyword>
<evidence type="ECO:0000256" key="1">
    <source>
        <dbReference type="ARBA" id="ARBA00004609"/>
    </source>
</evidence>
<evidence type="ECO:0000256" key="5">
    <source>
        <dbReference type="ARBA" id="ARBA00023180"/>
    </source>
</evidence>
<feature type="region of interest" description="Disordered" evidence="8">
    <location>
        <begin position="1"/>
        <end position="25"/>
    </location>
</feature>
<keyword evidence="3" id="KW-0336">GPI-anchor</keyword>
<dbReference type="AlphaFoldDB" id="A0A427YVE6"/>
<dbReference type="GO" id="GO:0005975">
    <property type="term" value="P:carbohydrate metabolic process"/>
    <property type="evidence" value="ECO:0007669"/>
    <property type="project" value="InterPro"/>
</dbReference>
<keyword evidence="4" id="KW-0472">Membrane</keyword>
<evidence type="ECO:0000256" key="7">
    <source>
        <dbReference type="ARBA" id="ARBA00023316"/>
    </source>
</evidence>
<dbReference type="GO" id="GO:0005886">
    <property type="term" value="C:plasma membrane"/>
    <property type="evidence" value="ECO:0007669"/>
    <property type="project" value="UniProtKB-SubCell"/>
</dbReference>
<evidence type="ECO:0000313" key="11">
    <source>
        <dbReference type="Proteomes" id="UP000279259"/>
    </source>
</evidence>
<dbReference type="STRING" id="1890683.A0A427YVE6"/>
<accession>A0A427YVE6</accession>
<evidence type="ECO:0000256" key="2">
    <source>
        <dbReference type="ARBA" id="ARBA00022475"/>
    </source>
</evidence>
<evidence type="ECO:0000256" key="3">
    <source>
        <dbReference type="ARBA" id="ARBA00022622"/>
    </source>
</evidence>
<reference evidence="10 11" key="1">
    <citation type="submission" date="2018-11" db="EMBL/GenBank/DDBJ databases">
        <title>Genome sequence of Saitozyma podzolica DSM 27192.</title>
        <authorList>
            <person name="Aliyu H."/>
            <person name="Gorte O."/>
            <person name="Ochsenreither K."/>
        </authorList>
    </citation>
    <scope>NUCLEOTIDE SEQUENCE [LARGE SCALE GENOMIC DNA]</scope>
    <source>
        <strain evidence="10 11">DSM 27192</strain>
    </source>
</reference>
<dbReference type="InterPro" id="IPR011330">
    <property type="entry name" value="Glyco_hydro/deAcase_b/a-brl"/>
</dbReference>
<feature type="compositionally biased region" description="Polar residues" evidence="8">
    <location>
        <begin position="1"/>
        <end position="10"/>
    </location>
</feature>
<dbReference type="OrthoDB" id="9970124at2759"/>
<evidence type="ECO:0000256" key="4">
    <source>
        <dbReference type="ARBA" id="ARBA00023136"/>
    </source>
</evidence>
<protein>
    <recommendedName>
        <fullName evidence="9">NodB homology domain-containing protein</fullName>
    </recommendedName>
</protein>
<dbReference type="Gene3D" id="3.20.20.370">
    <property type="entry name" value="Glycoside hydrolase/deacetylase"/>
    <property type="match status" value="1"/>
</dbReference>
<dbReference type="GO" id="GO:0098552">
    <property type="term" value="C:side of membrane"/>
    <property type="evidence" value="ECO:0007669"/>
    <property type="project" value="UniProtKB-KW"/>
</dbReference>